<reference evidence="3 4" key="1">
    <citation type="journal article" date="2015" name="Genome Biol. Evol.">
        <title>Comparative Genomics of a Bacterivorous Green Alga Reveals Evolutionary Causalities and Consequences of Phago-Mixotrophic Mode of Nutrition.</title>
        <authorList>
            <person name="Burns J.A."/>
            <person name="Paasch A."/>
            <person name="Narechania A."/>
            <person name="Kim E."/>
        </authorList>
    </citation>
    <scope>NUCLEOTIDE SEQUENCE [LARGE SCALE GENOMIC DNA]</scope>
    <source>
        <strain evidence="3 4">PLY_AMNH</strain>
    </source>
</reference>
<feature type="coiled-coil region" evidence="1">
    <location>
        <begin position="300"/>
        <end position="334"/>
    </location>
</feature>
<accession>A0AAE0BN84</accession>
<gene>
    <name evidence="3" type="ORF">CYMTET_50426</name>
</gene>
<name>A0AAE0BN84_9CHLO</name>
<evidence type="ECO:0000256" key="1">
    <source>
        <dbReference type="SAM" id="Coils"/>
    </source>
</evidence>
<comment type="caution">
    <text evidence="3">The sequence shown here is derived from an EMBL/GenBank/DDBJ whole genome shotgun (WGS) entry which is preliminary data.</text>
</comment>
<organism evidence="3 4">
    <name type="scientific">Cymbomonas tetramitiformis</name>
    <dbReference type="NCBI Taxonomy" id="36881"/>
    <lineage>
        <taxon>Eukaryota</taxon>
        <taxon>Viridiplantae</taxon>
        <taxon>Chlorophyta</taxon>
        <taxon>Pyramimonadophyceae</taxon>
        <taxon>Pyramimonadales</taxon>
        <taxon>Pyramimonadaceae</taxon>
        <taxon>Cymbomonas</taxon>
    </lineage>
</organism>
<sequence>MQKSNILTTVAVSAAGGILGGFAIANLMERHGTWQAMQDMLKQSRASILELYDDTIGPMVETFRGVLSPGDYSDSKEHSEATPQAANTVLDLPLNRVTKSEPRPTSVLFIILSGLVVGVGSGMLLQIFSRTRCYKLCSSKVKIHVLDVVANHPSVVRCKDLLDTAHAKVSRWISVVQHSPVVLFLAKLSNDILLVVSSELEPFVKPVCSKIIHVSDTLVVAASQGLASSGQRLRAKVVVIRGSLAHHTKAVLQALPAVSAVCLVTTSPLKRLWSKDRSSADTSMETIPSAAIPKEVESQLEGLSKMQDELEGTMQAMKIEMVKMRSKMTDMQHELDLTRGSLNTSHTDVSMMSSWVDGSMSGKDDDSDLITI</sequence>
<dbReference type="EMBL" id="LGRX02033851">
    <property type="protein sequence ID" value="KAK3239656.1"/>
    <property type="molecule type" value="Genomic_DNA"/>
</dbReference>
<keyword evidence="2" id="KW-1133">Transmembrane helix</keyword>
<keyword evidence="1" id="KW-0175">Coiled coil</keyword>
<evidence type="ECO:0000256" key="2">
    <source>
        <dbReference type="SAM" id="Phobius"/>
    </source>
</evidence>
<proteinExistence type="predicted"/>
<keyword evidence="2" id="KW-0472">Membrane</keyword>
<protein>
    <submittedName>
        <fullName evidence="3">Uncharacterized protein</fullName>
    </submittedName>
</protein>
<keyword evidence="4" id="KW-1185">Reference proteome</keyword>
<dbReference type="Proteomes" id="UP001190700">
    <property type="component" value="Unassembled WGS sequence"/>
</dbReference>
<feature type="transmembrane region" description="Helical" evidence="2">
    <location>
        <begin position="106"/>
        <end position="128"/>
    </location>
</feature>
<keyword evidence="2" id="KW-0812">Transmembrane</keyword>
<evidence type="ECO:0000313" key="3">
    <source>
        <dbReference type="EMBL" id="KAK3239656.1"/>
    </source>
</evidence>
<feature type="transmembrane region" description="Helical" evidence="2">
    <location>
        <begin position="6"/>
        <end position="28"/>
    </location>
</feature>
<dbReference type="AlphaFoldDB" id="A0AAE0BN84"/>
<evidence type="ECO:0000313" key="4">
    <source>
        <dbReference type="Proteomes" id="UP001190700"/>
    </source>
</evidence>